<evidence type="ECO:0000256" key="4">
    <source>
        <dbReference type="SAM" id="MobiDB-lite"/>
    </source>
</evidence>
<evidence type="ECO:0000259" key="5">
    <source>
        <dbReference type="PROSITE" id="PS50113"/>
    </source>
</evidence>
<accession>A0AAJ0FTL3</accession>
<dbReference type="PANTHER" id="PTHR47429:SF9">
    <property type="entry name" value="PAS DOMAIN-CONTAINING PROTEIN"/>
    <property type="match status" value="1"/>
</dbReference>
<dbReference type="Pfam" id="PF13426">
    <property type="entry name" value="PAS_9"/>
    <property type="match status" value="1"/>
</dbReference>
<proteinExistence type="predicted"/>
<feature type="compositionally biased region" description="Low complexity" evidence="4">
    <location>
        <begin position="1"/>
        <end position="22"/>
    </location>
</feature>
<feature type="region of interest" description="Disordered" evidence="4">
    <location>
        <begin position="1"/>
        <end position="50"/>
    </location>
</feature>
<comment type="caution">
    <text evidence="6">The sequence shown here is derived from an EMBL/GenBank/DDBJ whole genome shotgun (WGS) entry which is preliminary data.</text>
</comment>
<gene>
    <name evidence="6" type="ORF">QQS21_011128</name>
</gene>
<feature type="domain" description="PAC" evidence="5">
    <location>
        <begin position="297"/>
        <end position="350"/>
    </location>
</feature>
<feature type="compositionally biased region" description="Polar residues" evidence="4">
    <location>
        <begin position="670"/>
        <end position="681"/>
    </location>
</feature>
<reference evidence="6" key="1">
    <citation type="submission" date="2023-06" db="EMBL/GenBank/DDBJ databases">
        <title>Conoideocrella luteorostrata (Hypocreales: Clavicipitaceae), a potential biocontrol fungus for elongate hemlock scale in United States Christmas tree production areas.</title>
        <authorList>
            <person name="Barrett H."/>
            <person name="Lovett B."/>
            <person name="Macias A.M."/>
            <person name="Stajich J.E."/>
            <person name="Kasson M.T."/>
        </authorList>
    </citation>
    <scope>NUCLEOTIDE SEQUENCE</scope>
    <source>
        <strain evidence="6">ARSEF 14590</strain>
    </source>
</reference>
<feature type="compositionally biased region" description="Basic and acidic residues" evidence="4">
    <location>
        <begin position="642"/>
        <end position="651"/>
    </location>
</feature>
<feature type="region of interest" description="Disordered" evidence="4">
    <location>
        <begin position="415"/>
        <end position="454"/>
    </location>
</feature>
<evidence type="ECO:0000256" key="1">
    <source>
        <dbReference type="ARBA" id="ARBA00022630"/>
    </source>
</evidence>
<name>A0AAJ0FTL3_9HYPO</name>
<keyword evidence="1" id="KW-0285">Flavoprotein</keyword>
<evidence type="ECO:0000313" key="7">
    <source>
        <dbReference type="Proteomes" id="UP001251528"/>
    </source>
</evidence>
<dbReference type="Proteomes" id="UP001251528">
    <property type="component" value="Unassembled WGS sequence"/>
</dbReference>
<feature type="compositionally biased region" description="Polar residues" evidence="4">
    <location>
        <begin position="692"/>
        <end position="702"/>
    </location>
</feature>
<protein>
    <recommendedName>
        <fullName evidence="5">PAC domain-containing protein</fullName>
    </recommendedName>
</protein>
<evidence type="ECO:0000256" key="3">
    <source>
        <dbReference type="ARBA" id="ARBA00022991"/>
    </source>
</evidence>
<dbReference type="PROSITE" id="PS50113">
    <property type="entry name" value="PAC"/>
    <property type="match status" value="1"/>
</dbReference>
<dbReference type="SUPFAM" id="SSF55785">
    <property type="entry name" value="PYP-like sensor domain (PAS domain)"/>
    <property type="match status" value="1"/>
</dbReference>
<dbReference type="CDD" id="cd00130">
    <property type="entry name" value="PAS"/>
    <property type="match status" value="1"/>
</dbReference>
<dbReference type="GO" id="GO:0005634">
    <property type="term" value="C:nucleus"/>
    <property type="evidence" value="ECO:0007669"/>
    <property type="project" value="TreeGrafter"/>
</dbReference>
<feature type="region of interest" description="Disordered" evidence="4">
    <location>
        <begin position="624"/>
        <end position="711"/>
    </location>
</feature>
<evidence type="ECO:0000313" key="6">
    <source>
        <dbReference type="EMBL" id="KAK2591194.1"/>
    </source>
</evidence>
<keyword evidence="2" id="KW-0288">FMN</keyword>
<organism evidence="6 7">
    <name type="scientific">Conoideocrella luteorostrata</name>
    <dbReference type="NCBI Taxonomy" id="1105319"/>
    <lineage>
        <taxon>Eukaryota</taxon>
        <taxon>Fungi</taxon>
        <taxon>Dikarya</taxon>
        <taxon>Ascomycota</taxon>
        <taxon>Pezizomycotina</taxon>
        <taxon>Sordariomycetes</taxon>
        <taxon>Hypocreomycetidae</taxon>
        <taxon>Hypocreales</taxon>
        <taxon>Clavicipitaceae</taxon>
        <taxon>Conoideocrella</taxon>
    </lineage>
</organism>
<dbReference type="Gene3D" id="3.30.450.20">
    <property type="entry name" value="PAS domain"/>
    <property type="match status" value="1"/>
</dbReference>
<keyword evidence="3" id="KW-0157">Chromophore</keyword>
<feature type="region of interest" description="Disordered" evidence="4">
    <location>
        <begin position="733"/>
        <end position="830"/>
    </location>
</feature>
<dbReference type="AlphaFoldDB" id="A0AAJ0FTL3"/>
<keyword evidence="7" id="KW-1185">Reference proteome</keyword>
<sequence length="830" mass="91932">MDPASTSAVVPPLSPTVSSSHSEASLDEPDFAVKPLPLPPSSPIPMKGEDGLGDLPALQVAQGDPDGLDPIAEDELDPGSFDLVMPVEQTDSSTLKYKLEKRSELLFSNCHLQAIFDDSSQLHRFSNFLYRHRPASVPLLTYFLNALKALRAIEYSNAVLRQLCLLSDFEFTHEYYQAQHTANPELQDKANTAFDILAREDLPMYITHVWIQTVSVSIKHRIMGVPNSASEGLAEVFCLTDPSRHDNPIVFMSEEFNRTTQYGTDYVIGRNCRFLQGPYSNPFSVARIREKVEAGVEHYETFLNYRRDGSPFMNLVMIAPLYDSRGVIRYFIGAQVDVSGLAMGCYDLGGLKRVVDEDERPETKKPHEDEFTQLAEILAPDELDIMRERGGEMHRLPLQADMGLRSDEKIAVSSPLARNLHNDSHHTRSGSRNRVVLRQNGSQDAAEVKRESLPQSITTTTAASLAANHNGRLTGVYEHYLLVRPYPSLRILFTSPSMRVPGILQSPLLDRIGGSVQMRDQLVEALAGGNSVTAKVKWLTFSHKAAAVLNNRPPRKNLPGDHPLEAHVDEDDDIDAVKEAESMGRSRWLHCTPLVGSNGKVGVWMVVIVDDELDPNGLAGRRSNVAATEHIRPGSSMSDKVFTAERTKDGQPKNAMMNGRPRIRARRSSETLGATQSNASSKADDDSVTKVIHNQHSSTSLRTPKPSLKTPGVSARFYSLEALSRAASARSSAMAEIEQQRKDQEGANMAKQGEERKDTLLQLWPKPPSTSNPSHAKRNREAALRIPSIIRETSTERSKPWGRRRKSRDGESSSLKSQSSALTVNIEEGL</sequence>
<evidence type="ECO:0000256" key="2">
    <source>
        <dbReference type="ARBA" id="ARBA00022643"/>
    </source>
</evidence>
<dbReference type="PANTHER" id="PTHR47429">
    <property type="entry name" value="PROTEIN TWIN LOV 1"/>
    <property type="match status" value="1"/>
</dbReference>
<dbReference type="InterPro" id="IPR000014">
    <property type="entry name" value="PAS"/>
</dbReference>
<dbReference type="EMBL" id="JASWJB010000356">
    <property type="protein sequence ID" value="KAK2591194.1"/>
    <property type="molecule type" value="Genomic_DNA"/>
</dbReference>
<dbReference type="InterPro" id="IPR000700">
    <property type="entry name" value="PAS-assoc_C"/>
</dbReference>
<dbReference type="InterPro" id="IPR035965">
    <property type="entry name" value="PAS-like_dom_sf"/>
</dbReference>